<dbReference type="STRING" id="981085.W9RW95"/>
<dbReference type="EMBL" id="KE345760">
    <property type="protein sequence ID" value="EXC14251.1"/>
    <property type="molecule type" value="Genomic_DNA"/>
</dbReference>
<evidence type="ECO:0000256" key="1">
    <source>
        <dbReference type="SAM" id="MobiDB-lite"/>
    </source>
</evidence>
<accession>W9RW95</accession>
<protein>
    <submittedName>
        <fullName evidence="2">Uncharacterized protein</fullName>
    </submittedName>
</protein>
<evidence type="ECO:0000313" key="3">
    <source>
        <dbReference type="Proteomes" id="UP000030645"/>
    </source>
</evidence>
<sequence length="199" mass="21884">MNHDSESEMNTGNKRCLSVSIIIDYNLSCRPPNLNGKIVVLTGDGFVPTEVCGAIEMELFKRKRPPIFAIDLRRVRRRILLKLSELDHGREVKKCKIKTDKISPSLSLHSDPCRNLCFLLPQNNHEPPSSNNNGDPKPDLQNPNNGETPDPHSLFEDFESACSTPYVSASSSPGRCSSGAAAGGFFYSAPASPMHFVLT</sequence>
<dbReference type="Proteomes" id="UP000030645">
    <property type="component" value="Unassembled WGS sequence"/>
</dbReference>
<feature type="region of interest" description="Disordered" evidence="1">
    <location>
        <begin position="124"/>
        <end position="154"/>
    </location>
</feature>
<organism evidence="2 3">
    <name type="scientific">Morus notabilis</name>
    <dbReference type="NCBI Taxonomy" id="981085"/>
    <lineage>
        <taxon>Eukaryota</taxon>
        <taxon>Viridiplantae</taxon>
        <taxon>Streptophyta</taxon>
        <taxon>Embryophyta</taxon>
        <taxon>Tracheophyta</taxon>
        <taxon>Spermatophyta</taxon>
        <taxon>Magnoliopsida</taxon>
        <taxon>eudicotyledons</taxon>
        <taxon>Gunneridae</taxon>
        <taxon>Pentapetalae</taxon>
        <taxon>rosids</taxon>
        <taxon>fabids</taxon>
        <taxon>Rosales</taxon>
        <taxon>Moraceae</taxon>
        <taxon>Moreae</taxon>
        <taxon>Morus</taxon>
    </lineage>
</organism>
<keyword evidence="3" id="KW-1185">Reference proteome</keyword>
<proteinExistence type="predicted"/>
<feature type="compositionally biased region" description="Polar residues" evidence="1">
    <location>
        <begin position="124"/>
        <end position="134"/>
    </location>
</feature>
<reference evidence="3" key="1">
    <citation type="submission" date="2013-01" db="EMBL/GenBank/DDBJ databases">
        <title>Draft Genome Sequence of a Mulberry Tree, Morus notabilis C.K. Schneid.</title>
        <authorList>
            <person name="He N."/>
            <person name="Zhao S."/>
        </authorList>
    </citation>
    <scope>NUCLEOTIDE SEQUENCE</scope>
</reference>
<evidence type="ECO:0000313" key="2">
    <source>
        <dbReference type="EMBL" id="EXC14251.1"/>
    </source>
</evidence>
<gene>
    <name evidence="2" type="ORF">L484_021749</name>
</gene>
<dbReference type="AlphaFoldDB" id="W9RW95"/>
<name>W9RW95_9ROSA</name>